<dbReference type="GO" id="GO:0005634">
    <property type="term" value="C:nucleus"/>
    <property type="evidence" value="ECO:0007669"/>
    <property type="project" value="TreeGrafter"/>
</dbReference>
<dbReference type="PROSITE" id="PS00108">
    <property type="entry name" value="PROTEIN_KINASE_ST"/>
    <property type="match status" value="1"/>
</dbReference>
<evidence type="ECO:0000313" key="8">
    <source>
        <dbReference type="Proteomes" id="UP000683925"/>
    </source>
</evidence>
<dbReference type="InterPro" id="IPR008271">
    <property type="entry name" value="Ser/Thr_kinase_AS"/>
</dbReference>
<keyword evidence="8" id="KW-1185">Reference proteome</keyword>
<evidence type="ECO:0000313" key="7">
    <source>
        <dbReference type="EMBL" id="CAD8146238.1"/>
    </source>
</evidence>
<name>A0A8S1T3D3_PAROT</name>
<keyword evidence="3" id="KW-0547">Nucleotide-binding</keyword>
<dbReference type="PROSITE" id="PS50011">
    <property type="entry name" value="PROTEIN_KINASE_DOM"/>
    <property type="match status" value="1"/>
</dbReference>
<accession>A0A8S1T3D3</accession>
<feature type="domain" description="Protein kinase" evidence="6">
    <location>
        <begin position="131"/>
        <end position="401"/>
    </location>
</feature>
<protein>
    <recommendedName>
        <fullName evidence="6">Protein kinase domain-containing protein</fullName>
    </recommendedName>
</protein>
<gene>
    <name evidence="7" type="ORF">POCTA_138.1.T0180199</name>
</gene>
<keyword evidence="5" id="KW-0067">ATP-binding</keyword>
<dbReference type="GO" id="GO:0005524">
    <property type="term" value="F:ATP binding"/>
    <property type="evidence" value="ECO:0007669"/>
    <property type="project" value="UniProtKB-KW"/>
</dbReference>
<dbReference type="EMBL" id="CAJJDP010000018">
    <property type="protein sequence ID" value="CAD8146238.1"/>
    <property type="molecule type" value="Genomic_DNA"/>
</dbReference>
<dbReference type="FunFam" id="1.10.510.10:FF:000945">
    <property type="entry name" value="Uncharacterized protein"/>
    <property type="match status" value="1"/>
</dbReference>
<organism evidence="7 8">
    <name type="scientific">Paramecium octaurelia</name>
    <dbReference type="NCBI Taxonomy" id="43137"/>
    <lineage>
        <taxon>Eukaryota</taxon>
        <taxon>Sar</taxon>
        <taxon>Alveolata</taxon>
        <taxon>Ciliophora</taxon>
        <taxon>Intramacronucleata</taxon>
        <taxon>Oligohymenophorea</taxon>
        <taxon>Peniculida</taxon>
        <taxon>Parameciidae</taxon>
        <taxon>Paramecium</taxon>
    </lineage>
</organism>
<evidence type="ECO:0000256" key="5">
    <source>
        <dbReference type="ARBA" id="ARBA00022840"/>
    </source>
</evidence>
<evidence type="ECO:0000256" key="1">
    <source>
        <dbReference type="ARBA" id="ARBA00022527"/>
    </source>
</evidence>
<evidence type="ECO:0000256" key="2">
    <source>
        <dbReference type="ARBA" id="ARBA00022679"/>
    </source>
</evidence>
<dbReference type="PANTHER" id="PTHR24345">
    <property type="entry name" value="SERINE/THREONINE-PROTEIN KINASE PLK"/>
    <property type="match status" value="1"/>
</dbReference>
<keyword evidence="2" id="KW-0808">Transferase</keyword>
<evidence type="ECO:0000256" key="4">
    <source>
        <dbReference type="ARBA" id="ARBA00022777"/>
    </source>
</evidence>
<dbReference type="OMA" id="TPLWINK"/>
<comment type="caution">
    <text evidence="7">The sequence shown here is derived from an EMBL/GenBank/DDBJ whole genome shotgun (WGS) entry which is preliminary data.</text>
</comment>
<dbReference type="SMART" id="SM00220">
    <property type="entry name" value="S_TKc"/>
    <property type="match status" value="1"/>
</dbReference>
<evidence type="ECO:0000259" key="6">
    <source>
        <dbReference type="PROSITE" id="PS50011"/>
    </source>
</evidence>
<dbReference type="InterPro" id="IPR000719">
    <property type="entry name" value="Prot_kinase_dom"/>
</dbReference>
<dbReference type="AlphaFoldDB" id="A0A8S1T3D3"/>
<dbReference type="Proteomes" id="UP000683925">
    <property type="component" value="Unassembled WGS sequence"/>
</dbReference>
<dbReference type="GO" id="GO:0004674">
    <property type="term" value="F:protein serine/threonine kinase activity"/>
    <property type="evidence" value="ECO:0007669"/>
    <property type="project" value="UniProtKB-KW"/>
</dbReference>
<keyword evidence="1" id="KW-0723">Serine/threonine-protein kinase</keyword>
<reference evidence="7" key="1">
    <citation type="submission" date="2021-01" db="EMBL/GenBank/DDBJ databases">
        <authorList>
            <consortium name="Genoscope - CEA"/>
            <person name="William W."/>
        </authorList>
    </citation>
    <scope>NUCLEOTIDE SEQUENCE</scope>
</reference>
<dbReference type="Pfam" id="PF00069">
    <property type="entry name" value="Pkinase"/>
    <property type="match status" value="1"/>
</dbReference>
<dbReference type="PANTHER" id="PTHR24345:SF0">
    <property type="entry name" value="CELL CYCLE SERINE_THREONINE-PROTEIN KINASE CDC5_MSD2"/>
    <property type="match status" value="1"/>
</dbReference>
<keyword evidence="4" id="KW-0418">Kinase</keyword>
<dbReference type="OrthoDB" id="5987198at2759"/>
<sequence>MRQNSDSCFSFCSNRCNSLWINGYPTHMKNSQSISLHNVSLKNSQRKIIKFQNAIIQEKYLVVDDRYINLENLQLKRYNVKKAEGQISNIQYLNISNNLDSLEIFGPELQIDQIYNYLKLYTIQQQFEDNYQIIKILGKGSFAKVYKVKKIQVNLQLQDKQEYTYASKVFNKIKLRQNQEENELSLWKEIEIMRLMKNKHIIKLFEVFEDEKKIYLLLDFLQGRDLLSHIYNNNNVYDETLVLKLMHNVLNGLSYIHSQNIIHRDIKPENLILKQKNNIEDIILADFGLADFYNPNGDYLFKRCGSIGYIAPEMLNNEKYDYKVDVYSLGTVFFLLLTGQQAFEGQSSQEIFTKNQKGKVDFKLLDQTNISQAAKDLCMKMLKQNPLERISIDEALNHPWLQRRKQNLQVDSFKIIKKPTIVRGLKDIIRCNTPLWINKSLKSITDSSDNLDYLTFNVRDQTIQDFIDEEVQIQQRGSNNYDLEDDTIEEDKMPSYNVNRHFPLVKQKSFP</sequence>
<proteinExistence type="predicted"/>
<evidence type="ECO:0000256" key="3">
    <source>
        <dbReference type="ARBA" id="ARBA00022741"/>
    </source>
</evidence>